<dbReference type="VEuPathDB" id="VectorBase:ISCW013613"/>
<dbReference type="InterPro" id="IPR043128">
    <property type="entry name" value="Rev_trsase/Diguanyl_cyclase"/>
</dbReference>
<organism evidence="1 2">
    <name type="scientific">Ixodes scapularis</name>
    <name type="common">Black-legged tick</name>
    <name type="synonym">Deer tick</name>
    <dbReference type="NCBI Taxonomy" id="6945"/>
    <lineage>
        <taxon>Eukaryota</taxon>
        <taxon>Metazoa</taxon>
        <taxon>Ecdysozoa</taxon>
        <taxon>Arthropoda</taxon>
        <taxon>Chelicerata</taxon>
        <taxon>Arachnida</taxon>
        <taxon>Acari</taxon>
        <taxon>Parasitiformes</taxon>
        <taxon>Ixodida</taxon>
        <taxon>Ixodoidea</taxon>
        <taxon>Ixodidae</taxon>
        <taxon>Ixodinae</taxon>
        <taxon>Ixodes</taxon>
    </lineage>
</organism>
<dbReference type="InterPro" id="IPR000477">
    <property type="entry name" value="RT_dom"/>
</dbReference>
<dbReference type="PROSITE" id="PS50878">
    <property type="entry name" value="RT_POL"/>
    <property type="match status" value="1"/>
</dbReference>
<accession>A0A1S4LG81</accession>
<dbReference type="EMBL" id="ABJB010339178">
    <property type="status" value="NOT_ANNOTATED_CDS"/>
    <property type="molecule type" value="Genomic_DNA"/>
</dbReference>
<dbReference type="AlphaFoldDB" id="A0A1S4LG81"/>
<reference evidence="2" key="1">
    <citation type="submission" date="2008-03" db="EMBL/GenBank/DDBJ databases">
        <title>Annotation of Ixodes scapularis.</title>
        <authorList>
            <consortium name="Ixodes scapularis Genome Project Consortium"/>
            <person name="Caler E."/>
            <person name="Hannick L.I."/>
            <person name="Bidwell S."/>
            <person name="Joardar V."/>
            <person name="Thiagarajan M."/>
            <person name="Amedeo P."/>
            <person name="Galinsky K.J."/>
            <person name="Schobel S."/>
            <person name="Inman J."/>
            <person name="Hostetler J."/>
            <person name="Miller J."/>
            <person name="Hammond M."/>
            <person name="Megy K."/>
            <person name="Lawson D."/>
            <person name="Kodira C."/>
            <person name="Sutton G."/>
            <person name="Meyer J."/>
            <person name="Hill C.A."/>
            <person name="Birren B."/>
            <person name="Nene V."/>
            <person name="Collins F."/>
            <person name="Alarcon-Chaidez F."/>
            <person name="Wikel S."/>
            <person name="Strausberg R."/>
        </authorList>
    </citation>
    <scope>NUCLEOTIDE SEQUENCE [LARGE SCALE GENOMIC DNA]</scope>
    <source>
        <strain evidence="2">Wikel</strain>
    </source>
</reference>
<name>A0A1S4LG81_IXOSC</name>
<evidence type="ECO:0000313" key="2">
    <source>
        <dbReference type="Proteomes" id="UP000001555"/>
    </source>
</evidence>
<dbReference type="InParanoid" id="A0A1S4LG81"/>
<evidence type="ECO:0000313" key="1">
    <source>
        <dbReference type="EnsemblMetazoa" id="ISCW013613-PA"/>
    </source>
</evidence>
<dbReference type="EnsemblMetazoa" id="ISCW013613-RA">
    <property type="protein sequence ID" value="ISCW013613-PA"/>
    <property type="gene ID" value="ISCW013613"/>
</dbReference>
<dbReference type="SUPFAM" id="SSF56672">
    <property type="entry name" value="DNA/RNA polymerases"/>
    <property type="match status" value="1"/>
</dbReference>
<dbReference type="GO" id="GO:0071897">
    <property type="term" value="P:DNA biosynthetic process"/>
    <property type="evidence" value="ECO:0007669"/>
    <property type="project" value="UniProtKB-ARBA"/>
</dbReference>
<reference evidence="1" key="2">
    <citation type="submission" date="2020-05" db="UniProtKB">
        <authorList>
            <consortium name="EnsemblMetazoa"/>
        </authorList>
    </citation>
    <scope>IDENTIFICATION</scope>
    <source>
        <strain evidence="1">wikel</strain>
    </source>
</reference>
<sequence length="66" mass="7646">KNYFVHHLDDVLVATTTWKEHVQKLQQAFHGFREEHLAIKSQKCEVRVAFITFLGHSLGDGKVQPM</sequence>
<dbReference type="Proteomes" id="UP000001555">
    <property type="component" value="Unassembled WGS sequence"/>
</dbReference>
<protein>
    <submittedName>
        <fullName evidence="1">Uncharacterized protein</fullName>
    </submittedName>
</protein>
<proteinExistence type="predicted"/>
<keyword evidence="2" id="KW-1185">Reference proteome</keyword>
<dbReference type="Gene3D" id="3.30.70.270">
    <property type="match status" value="1"/>
</dbReference>
<dbReference type="InterPro" id="IPR043502">
    <property type="entry name" value="DNA/RNA_pol_sf"/>
</dbReference>